<proteinExistence type="predicted"/>
<name>A0ABX0XWB6_9ACTN</name>
<reference evidence="1 2" key="1">
    <citation type="submission" date="2020-03" db="EMBL/GenBank/DDBJ databases">
        <title>WGS of the type strain of Planosporangium spp.</title>
        <authorList>
            <person name="Thawai C."/>
        </authorList>
    </citation>
    <scope>NUCLEOTIDE SEQUENCE [LARGE SCALE GENOMIC DNA]</scope>
    <source>
        <strain evidence="1 2">TBRC 5610</strain>
    </source>
</reference>
<dbReference type="Proteomes" id="UP000722989">
    <property type="component" value="Unassembled WGS sequence"/>
</dbReference>
<dbReference type="Pfam" id="PF13602">
    <property type="entry name" value="ADH_zinc_N_2"/>
    <property type="match status" value="1"/>
</dbReference>
<dbReference type="RefSeq" id="WP_167924498.1">
    <property type="nucleotide sequence ID" value="NZ_JAATVY010000003.1"/>
</dbReference>
<dbReference type="EMBL" id="JAATVY010000003">
    <property type="protein sequence ID" value="NJC69515.1"/>
    <property type="molecule type" value="Genomic_DNA"/>
</dbReference>
<sequence>MWDLTLSGRLRPDVYAELPLADAARAHEIIEARSNLGKVVLRP</sequence>
<evidence type="ECO:0000313" key="2">
    <source>
        <dbReference type="Proteomes" id="UP000722989"/>
    </source>
</evidence>
<dbReference type="Gene3D" id="3.90.180.10">
    <property type="entry name" value="Medium-chain alcohol dehydrogenases, catalytic domain"/>
    <property type="match status" value="1"/>
</dbReference>
<comment type="caution">
    <text evidence="1">The sequence shown here is derived from an EMBL/GenBank/DDBJ whole genome shotgun (WGS) entry which is preliminary data.</text>
</comment>
<organism evidence="1 2">
    <name type="scientific">Planosporangium thailandense</name>
    <dbReference type="NCBI Taxonomy" id="765197"/>
    <lineage>
        <taxon>Bacteria</taxon>
        <taxon>Bacillati</taxon>
        <taxon>Actinomycetota</taxon>
        <taxon>Actinomycetes</taxon>
        <taxon>Micromonosporales</taxon>
        <taxon>Micromonosporaceae</taxon>
        <taxon>Planosporangium</taxon>
    </lineage>
</organism>
<gene>
    <name evidence="1" type="ORF">HC031_07240</name>
</gene>
<protein>
    <submittedName>
        <fullName evidence="1">Zinc-binding dehydrogenase</fullName>
    </submittedName>
</protein>
<accession>A0ABX0XWB6</accession>
<keyword evidence="2" id="KW-1185">Reference proteome</keyword>
<evidence type="ECO:0000313" key="1">
    <source>
        <dbReference type="EMBL" id="NJC69515.1"/>
    </source>
</evidence>